<dbReference type="GO" id="GO:0046872">
    <property type="term" value="F:metal ion binding"/>
    <property type="evidence" value="ECO:0007669"/>
    <property type="project" value="UniProtKB-KW"/>
</dbReference>
<evidence type="ECO:0000256" key="4">
    <source>
        <dbReference type="ARBA" id="ARBA00023014"/>
    </source>
</evidence>
<keyword evidence="1" id="KW-0004">4Fe-4S</keyword>
<protein>
    <submittedName>
        <fullName evidence="6">Fe-S-cluster-containing hydrogenase component 2</fullName>
    </submittedName>
</protein>
<dbReference type="GO" id="GO:0051539">
    <property type="term" value="F:4 iron, 4 sulfur cluster binding"/>
    <property type="evidence" value="ECO:0007669"/>
    <property type="project" value="UniProtKB-KW"/>
</dbReference>
<dbReference type="EMBL" id="FNLL01000002">
    <property type="protein sequence ID" value="SDT89426.1"/>
    <property type="molecule type" value="Genomic_DNA"/>
</dbReference>
<evidence type="ECO:0000256" key="1">
    <source>
        <dbReference type="ARBA" id="ARBA00022485"/>
    </source>
</evidence>
<evidence type="ECO:0000256" key="3">
    <source>
        <dbReference type="ARBA" id="ARBA00023004"/>
    </source>
</evidence>
<dbReference type="PANTHER" id="PTHR43177:SF3">
    <property type="entry name" value="PROTEIN NRFC HOMOLOG"/>
    <property type="match status" value="1"/>
</dbReference>
<dbReference type="Gene3D" id="3.30.70.20">
    <property type="match status" value="2"/>
</dbReference>
<proteinExistence type="predicted"/>
<reference evidence="7" key="1">
    <citation type="submission" date="2016-10" db="EMBL/GenBank/DDBJ databases">
        <authorList>
            <person name="Varghese N."/>
            <person name="Submissions S."/>
        </authorList>
    </citation>
    <scope>NUCLEOTIDE SEQUENCE [LARGE SCALE GENOMIC DNA]</scope>
    <source>
        <strain evidence="7">DSM 3384</strain>
    </source>
</reference>
<dbReference type="Proteomes" id="UP000199608">
    <property type="component" value="Unassembled WGS sequence"/>
</dbReference>
<dbReference type="InterPro" id="IPR017896">
    <property type="entry name" value="4Fe4S_Fe-S-bd"/>
</dbReference>
<evidence type="ECO:0000313" key="6">
    <source>
        <dbReference type="EMBL" id="SDT89426.1"/>
    </source>
</evidence>
<dbReference type="PANTHER" id="PTHR43177">
    <property type="entry name" value="PROTEIN NRFC"/>
    <property type="match status" value="1"/>
</dbReference>
<organism evidence="6 7">
    <name type="scientific">Desulfobacula phenolica</name>
    <dbReference type="NCBI Taxonomy" id="90732"/>
    <lineage>
        <taxon>Bacteria</taxon>
        <taxon>Pseudomonadati</taxon>
        <taxon>Thermodesulfobacteriota</taxon>
        <taxon>Desulfobacteria</taxon>
        <taxon>Desulfobacterales</taxon>
        <taxon>Desulfobacteraceae</taxon>
        <taxon>Desulfobacula</taxon>
    </lineage>
</organism>
<sequence length="158" mass="17590">MTMKILISDPNKCNGCRMCQTACAIVKAGVCNPEKSRIQVMEMDECDRYLPLVCQNCEDAPCIAACPKEAISRIYDPVMRTVIDYNKCVGCRMCLNACSFGTIGFDEERGRPFKCDLCGGDPLCVQFCETGALTLKDPTMIQYDQARVSALKRTGMRR</sequence>
<dbReference type="SUPFAM" id="SSF54862">
    <property type="entry name" value="4Fe-4S ferredoxins"/>
    <property type="match status" value="1"/>
</dbReference>
<dbReference type="InterPro" id="IPR050954">
    <property type="entry name" value="ET_IronSulfur_Cluster-Binding"/>
</dbReference>
<feature type="domain" description="4Fe-4S ferredoxin-type" evidence="5">
    <location>
        <begin position="3"/>
        <end position="34"/>
    </location>
</feature>
<feature type="domain" description="4Fe-4S ferredoxin-type" evidence="5">
    <location>
        <begin position="79"/>
        <end position="108"/>
    </location>
</feature>
<keyword evidence="7" id="KW-1185">Reference proteome</keyword>
<dbReference type="PROSITE" id="PS51379">
    <property type="entry name" value="4FE4S_FER_2"/>
    <property type="match status" value="2"/>
</dbReference>
<accession>A0A1H2E2R9</accession>
<name>A0A1H2E2R9_9BACT</name>
<evidence type="ECO:0000259" key="5">
    <source>
        <dbReference type="PROSITE" id="PS51379"/>
    </source>
</evidence>
<dbReference type="CDD" id="cd10550">
    <property type="entry name" value="DMSOR_beta_like"/>
    <property type="match status" value="1"/>
</dbReference>
<gene>
    <name evidence="6" type="ORF">SAMN04487931_102449</name>
</gene>
<evidence type="ECO:0000313" key="7">
    <source>
        <dbReference type="Proteomes" id="UP000199608"/>
    </source>
</evidence>
<keyword evidence="4" id="KW-0411">Iron-sulfur</keyword>
<evidence type="ECO:0000256" key="2">
    <source>
        <dbReference type="ARBA" id="ARBA00022723"/>
    </source>
</evidence>
<keyword evidence="2" id="KW-0479">Metal-binding</keyword>
<keyword evidence="3" id="KW-0408">Iron</keyword>
<dbReference type="Pfam" id="PF13247">
    <property type="entry name" value="Fer4_11"/>
    <property type="match status" value="1"/>
</dbReference>
<dbReference type="AlphaFoldDB" id="A0A1H2E2R9"/>